<sequence>MPPSPPAFASAVTPASVQPCFLPSEKVYAAFQQRMACLPKKRILGPWHSEDFFAGIRQQAQQRSTQKPFQRFWWLNAQKAAAYPNSEPHTVKIV</sequence>
<name>A0A9D4KS32_DREPO</name>
<reference evidence="1" key="2">
    <citation type="submission" date="2020-11" db="EMBL/GenBank/DDBJ databases">
        <authorList>
            <person name="McCartney M.A."/>
            <person name="Auch B."/>
            <person name="Kono T."/>
            <person name="Mallez S."/>
            <person name="Becker A."/>
            <person name="Gohl D.M."/>
            <person name="Silverstein K.A.T."/>
            <person name="Koren S."/>
            <person name="Bechman K.B."/>
            <person name="Herman A."/>
            <person name="Abrahante J.E."/>
            <person name="Garbe J."/>
        </authorList>
    </citation>
    <scope>NUCLEOTIDE SEQUENCE</scope>
    <source>
        <strain evidence="1">Duluth1</strain>
        <tissue evidence="1">Whole animal</tissue>
    </source>
</reference>
<evidence type="ECO:0000313" key="2">
    <source>
        <dbReference type="Proteomes" id="UP000828390"/>
    </source>
</evidence>
<dbReference type="AlphaFoldDB" id="A0A9D4KS32"/>
<keyword evidence="2" id="KW-1185">Reference proteome</keyword>
<proteinExistence type="predicted"/>
<dbReference type="Proteomes" id="UP000828390">
    <property type="component" value="Unassembled WGS sequence"/>
</dbReference>
<evidence type="ECO:0000313" key="1">
    <source>
        <dbReference type="EMBL" id="KAH3845002.1"/>
    </source>
</evidence>
<accession>A0A9D4KS32</accession>
<protein>
    <submittedName>
        <fullName evidence="1">Uncharacterized protein</fullName>
    </submittedName>
</protein>
<dbReference type="EMBL" id="JAIWYP010000003">
    <property type="protein sequence ID" value="KAH3845002.1"/>
    <property type="molecule type" value="Genomic_DNA"/>
</dbReference>
<gene>
    <name evidence="1" type="ORF">DPMN_087271</name>
</gene>
<reference evidence="1" key="1">
    <citation type="journal article" date="2019" name="bioRxiv">
        <title>The Genome of the Zebra Mussel, Dreissena polymorpha: A Resource for Invasive Species Research.</title>
        <authorList>
            <person name="McCartney M.A."/>
            <person name="Auch B."/>
            <person name="Kono T."/>
            <person name="Mallez S."/>
            <person name="Zhang Y."/>
            <person name="Obille A."/>
            <person name="Becker A."/>
            <person name="Abrahante J.E."/>
            <person name="Garbe J."/>
            <person name="Badalamenti J.P."/>
            <person name="Herman A."/>
            <person name="Mangelson H."/>
            <person name="Liachko I."/>
            <person name="Sullivan S."/>
            <person name="Sone E.D."/>
            <person name="Koren S."/>
            <person name="Silverstein K.A.T."/>
            <person name="Beckman K.B."/>
            <person name="Gohl D.M."/>
        </authorList>
    </citation>
    <scope>NUCLEOTIDE SEQUENCE</scope>
    <source>
        <strain evidence="1">Duluth1</strain>
        <tissue evidence="1">Whole animal</tissue>
    </source>
</reference>
<organism evidence="1 2">
    <name type="scientific">Dreissena polymorpha</name>
    <name type="common">Zebra mussel</name>
    <name type="synonym">Mytilus polymorpha</name>
    <dbReference type="NCBI Taxonomy" id="45954"/>
    <lineage>
        <taxon>Eukaryota</taxon>
        <taxon>Metazoa</taxon>
        <taxon>Spiralia</taxon>
        <taxon>Lophotrochozoa</taxon>
        <taxon>Mollusca</taxon>
        <taxon>Bivalvia</taxon>
        <taxon>Autobranchia</taxon>
        <taxon>Heteroconchia</taxon>
        <taxon>Euheterodonta</taxon>
        <taxon>Imparidentia</taxon>
        <taxon>Neoheterodontei</taxon>
        <taxon>Myida</taxon>
        <taxon>Dreissenoidea</taxon>
        <taxon>Dreissenidae</taxon>
        <taxon>Dreissena</taxon>
    </lineage>
</organism>
<comment type="caution">
    <text evidence="1">The sequence shown here is derived from an EMBL/GenBank/DDBJ whole genome shotgun (WGS) entry which is preliminary data.</text>
</comment>